<evidence type="ECO:0000313" key="3">
    <source>
        <dbReference type="Proteomes" id="UP001381693"/>
    </source>
</evidence>
<name>A0AAN8WXR1_HALRR</name>
<reference evidence="2 3" key="1">
    <citation type="submission" date="2023-11" db="EMBL/GenBank/DDBJ databases">
        <title>Halocaridina rubra genome assembly.</title>
        <authorList>
            <person name="Smith C."/>
        </authorList>
    </citation>
    <scope>NUCLEOTIDE SEQUENCE [LARGE SCALE GENOMIC DNA]</scope>
    <source>
        <strain evidence="2">EP-1</strain>
        <tissue evidence="2">Whole</tissue>
    </source>
</reference>
<organism evidence="2 3">
    <name type="scientific">Halocaridina rubra</name>
    <name type="common">Hawaiian red shrimp</name>
    <dbReference type="NCBI Taxonomy" id="373956"/>
    <lineage>
        <taxon>Eukaryota</taxon>
        <taxon>Metazoa</taxon>
        <taxon>Ecdysozoa</taxon>
        <taxon>Arthropoda</taxon>
        <taxon>Crustacea</taxon>
        <taxon>Multicrustacea</taxon>
        <taxon>Malacostraca</taxon>
        <taxon>Eumalacostraca</taxon>
        <taxon>Eucarida</taxon>
        <taxon>Decapoda</taxon>
        <taxon>Pleocyemata</taxon>
        <taxon>Caridea</taxon>
        <taxon>Atyoidea</taxon>
        <taxon>Atyidae</taxon>
        <taxon>Halocaridina</taxon>
    </lineage>
</organism>
<dbReference type="Proteomes" id="UP001381693">
    <property type="component" value="Unassembled WGS sequence"/>
</dbReference>
<sequence length="55" mass="6418">MGEISKKSRVIPQKNQISQSEKEGNETSYSMILKKYRYLLGMNGMLFNEKEDIEC</sequence>
<gene>
    <name evidence="2" type="ORF">SK128_003249</name>
</gene>
<protein>
    <submittedName>
        <fullName evidence="2">Uncharacterized protein</fullName>
    </submittedName>
</protein>
<dbReference type="EMBL" id="JAXCGZ010015369">
    <property type="protein sequence ID" value="KAK7070428.1"/>
    <property type="molecule type" value="Genomic_DNA"/>
</dbReference>
<dbReference type="AlphaFoldDB" id="A0AAN8WXR1"/>
<evidence type="ECO:0000256" key="1">
    <source>
        <dbReference type="SAM" id="MobiDB-lite"/>
    </source>
</evidence>
<proteinExistence type="predicted"/>
<feature type="non-terminal residue" evidence="2">
    <location>
        <position position="55"/>
    </location>
</feature>
<comment type="caution">
    <text evidence="2">The sequence shown here is derived from an EMBL/GenBank/DDBJ whole genome shotgun (WGS) entry which is preliminary data.</text>
</comment>
<feature type="region of interest" description="Disordered" evidence="1">
    <location>
        <begin position="1"/>
        <end position="26"/>
    </location>
</feature>
<accession>A0AAN8WXR1</accession>
<keyword evidence="3" id="KW-1185">Reference proteome</keyword>
<evidence type="ECO:0000313" key="2">
    <source>
        <dbReference type="EMBL" id="KAK7070428.1"/>
    </source>
</evidence>